<dbReference type="InterPro" id="IPR005467">
    <property type="entry name" value="His_kinase_dom"/>
</dbReference>
<accession>A0ABM9AUL6</accession>
<dbReference type="SUPFAM" id="SSF55874">
    <property type="entry name" value="ATPase domain of HSP90 chaperone/DNA topoisomerase II/histidine kinase"/>
    <property type="match status" value="1"/>
</dbReference>
<dbReference type="Pfam" id="PF13424">
    <property type="entry name" value="TPR_12"/>
    <property type="match status" value="1"/>
</dbReference>
<dbReference type="InterPro" id="IPR011990">
    <property type="entry name" value="TPR-like_helical_dom_sf"/>
</dbReference>
<protein>
    <recommendedName>
        <fullName evidence="2">histidine kinase</fullName>
        <ecNumber evidence="2">2.7.13.3</ecNumber>
    </recommendedName>
</protein>
<dbReference type="SMART" id="SM00387">
    <property type="entry name" value="HATPase_c"/>
    <property type="match status" value="1"/>
</dbReference>
<keyword evidence="5" id="KW-1133">Transmembrane helix</keyword>
<dbReference type="InterPro" id="IPR019734">
    <property type="entry name" value="TPR_rpt"/>
</dbReference>
<comment type="caution">
    <text evidence="8">The sequence shown here is derived from an EMBL/GenBank/DDBJ whole genome shotgun (WGS) entry which is preliminary data.</text>
</comment>
<sequence>MNCIKILPLTFFLFFTLIFSHAQEEIRKQTDKDIQDNANYESAKKLIEEQKTKEGLLKLEQSLAKSPNDYNKINMLLLEATVYRRMGDYDNFRKYLAKIDLKKADVKQTLKVYNFTSYVFTIQNSIDSAIFYAKKGIELSKKNQINSGDFYNNLSYFYKEKGDSFNQLLCIKNAYEEFVKKGDSTDIIYALYAIGDYYMVEGQLDKAKKYILECIGIQLKTNFAPIKQFDGFNQSYSQILAKQKDYYGAIKYAQKALDIDTKYNDKKGQVYSNNILATSYLSLNKLGPALKYAEEAVKIANETNFLPVLVISNTLLGEIYAKLGKDELAVETLKKAVKYSKEANDYVNLAESNKLLSSIYKKQKKYELALYYTEQYKMSNDSLLSSQNRKKAVTLLAQFESEQKDNKILSQELELAKEVGKINNLKILILSVVAIAMFLLFTVIYIRNRNRQKVSVLLANMQQDLISFQNVIAKSFRKSASEISLLGENTFEAILLNSESIAKKEHLLDAEEQAFFNDIKHQLNDIKEDLETRINKVKTFSYSISHDLKEPLNQALQLANRLKDDKFDVIEIQDYLKQANDLVKAYTELGEIEAYDICLQELDLSDLIKSEIKKVKKLPFYRSSCQINLDKLSVIYGDALLVRQVIWNLISNAVKYSQKIENSVINISTYKETNDEITIQFSDNGIGFPSELGQKLFTPFVRHGSVKSYEGFGMGLALCKQIVDKLGGKIWAQSDGESGANFFVTFKKTASAI</sequence>
<feature type="domain" description="Histidine kinase" evidence="7">
    <location>
        <begin position="543"/>
        <end position="750"/>
    </location>
</feature>
<evidence type="ECO:0000256" key="3">
    <source>
        <dbReference type="ARBA" id="ARBA00022679"/>
    </source>
</evidence>
<dbReference type="InterPro" id="IPR036890">
    <property type="entry name" value="HATPase_C_sf"/>
</dbReference>
<feature type="chain" id="PRO_5046772842" description="histidine kinase" evidence="6">
    <location>
        <begin position="23"/>
        <end position="753"/>
    </location>
</feature>
<evidence type="ECO:0000256" key="1">
    <source>
        <dbReference type="ARBA" id="ARBA00000085"/>
    </source>
</evidence>
<dbReference type="SUPFAM" id="SSF48452">
    <property type="entry name" value="TPR-like"/>
    <property type="match status" value="2"/>
</dbReference>
<keyword evidence="5" id="KW-0472">Membrane</keyword>
<feature type="signal peptide" evidence="6">
    <location>
        <begin position="1"/>
        <end position="22"/>
    </location>
</feature>
<evidence type="ECO:0000313" key="8">
    <source>
        <dbReference type="EMBL" id="CAH0997739.1"/>
    </source>
</evidence>
<dbReference type="InterPro" id="IPR036097">
    <property type="entry name" value="HisK_dim/P_sf"/>
</dbReference>
<evidence type="ECO:0000313" key="9">
    <source>
        <dbReference type="Proteomes" id="UP000837932"/>
    </source>
</evidence>
<dbReference type="SUPFAM" id="SSF47384">
    <property type="entry name" value="Homodimeric domain of signal transducing histidine kinase"/>
    <property type="match status" value="1"/>
</dbReference>
<dbReference type="Pfam" id="PF13181">
    <property type="entry name" value="TPR_8"/>
    <property type="match status" value="2"/>
</dbReference>
<organism evidence="8 9">
    <name type="scientific">Emticicia aquatica</name>
    <dbReference type="NCBI Taxonomy" id="1681835"/>
    <lineage>
        <taxon>Bacteria</taxon>
        <taxon>Pseudomonadati</taxon>
        <taxon>Bacteroidota</taxon>
        <taxon>Cytophagia</taxon>
        <taxon>Cytophagales</taxon>
        <taxon>Leadbetterellaceae</taxon>
        <taxon>Emticicia</taxon>
    </lineage>
</organism>
<keyword evidence="5" id="KW-0812">Transmembrane</keyword>
<dbReference type="PROSITE" id="PS50109">
    <property type="entry name" value="HIS_KIN"/>
    <property type="match status" value="1"/>
</dbReference>
<dbReference type="EC" id="2.7.13.3" evidence="2"/>
<evidence type="ECO:0000256" key="6">
    <source>
        <dbReference type="SAM" id="SignalP"/>
    </source>
</evidence>
<gene>
    <name evidence="8" type="primary">sasA_20</name>
    <name evidence="8" type="ORF">EMA8858_03873</name>
</gene>
<dbReference type="Gene3D" id="1.25.40.10">
    <property type="entry name" value="Tetratricopeptide repeat domain"/>
    <property type="match status" value="2"/>
</dbReference>
<evidence type="ECO:0000256" key="2">
    <source>
        <dbReference type="ARBA" id="ARBA00012438"/>
    </source>
</evidence>
<dbReference type="InterPro" id="IPR050351">
    <property type="entry name" value="BphY/WalK/GraS-like"/>
</dbReference>
<dbReference type="SMART" id="SM00028">
    <property type="entry name" value="TPR"/>
    <property type="match status" value="5"/>
</dbReference>
<name>A0ABM9AUL6_9BACT</name>
<feature type="transmembrane region" description="Helical" evidence="5">
    <location>
        <begin position="427"/>
        <end position="446"/>
    </location>
</feature>
<dbReference type="InterPro" id="IPR004358">
    <property type="entry name" value="Sig_transdc_His_kin-like_C"/>
</dbReference>
<dbReference type="InterPro" id="IPR003594">
    <property type="entry name" value="HATPase_dom"/>
</dbReference>
<keyword evidence="3 8" id="KW-0808">Transferase</keyword>
<keyword evidence="4" id="KW-0418">Kinase</keyword>
<keyword evidence="6" id="KW-0732">Signal</keyword>
<proteinExistence type="predicted"/>
<dbReference type="PANTHER" id="PTHR42878:SF15">
    <property type="entry name" value="BACTERIOPHYTOCHROME"/>
    <property type="match status" value="1"/>
</dbReference>
<dbReference type="GO" id="GO:0016740">
    <property type="term" value="F:transferase activity"/>
    <property type="evidence" value="ECO:0007669"/>
    <property type="project" value="UniProtKB-KW"/>
</dbReference>
<keyword evidence="9" id="KW-1185">Reference proteome</keyword>
<dbReference type="PRINTS" id="PR00344">
    <property type="entry name" value="BCTRLSENSOR"/>
</dbReference>
<dbReference type="Gene3D" id="3.30.565.10">
    <property type="entry name" value="Histidine kinase-like ATPase, C-terminal domain"/>
    <property type="match status" value="1"/>
</dbReference>
<evidence type="ECO:0000259" key="7">
    <source>
        <dbReference type="PROSITE" id="PS50109"/>
    </source>
</evidence>
<evidence type="ECO:0000256" key="5">
    <source>
        <dbReference type="SAM" id="Phobius"/>
    </source>
</evidence>
<dbReference type="Proteomes" id="UP000837932">
    <property type="component" value="Unassembled WGS sequence"/>
</dbReference>
<dbReference type="EMBL" id="CAKLPY010000005">
    <property type="protein sequence ID" value="CAH0997739.1"/>
    <property type="molecule type" value="Genomic_DNA"/>
</dbReference>
<evidence type="ECO:0000256" key="4">
    <source>
        <dbReference type="ARBA" id="ARBA00022777"/>
    </source>
</evidence>
<dbReference type="PANTHER" id="PTHR42878">
    <property type="entry name" value="TWO-COMPONENT HISTIDINE KINASE"/>
    <property type="match status" value="1"/>
</dbReference>
<comment type="catalytic activity">
    <reaction evidence="1">
        <text>ATP + protein L-histidine = ADP + protein N-phospho-L-histidine.</text>
        <dbReference type="EC" id="2.7.13.3"/>
    </reaction>
</comment>
<dbReference type="Gene3D" id="1.10.287.130">
    <property type="match status" value="1"/>
</dbReference>
<reference evidence="8" key="1">
    <citation type="submission" date="2021-12" db="EMBL/GenBank/DDBJ databases">
        <authorList>
            <person name="Rodrigo-Torres L."/>
            <person name="Arahal R. D."/>
            <person name="Lucena T."/>
        </authorList>
    </citation>
    <scope>NUCLEOTIDE SEQUENCE</scope>
    <source>
        <strain evidence="8">CECT 8858</strain>
    </source>
</reference>
<dbReference type="RefSeq" id="WP_238808548.1">
    <property type="nucleotide sequence ID" value="NZ_CAKLPY010000005.1"/>
</dbReference>
<dbReference type="Pfam" id="PF02518">
    <property type="entry name" value="HATPase_c"/>
    <property type="match status" value="1"/>
</dbReference>